<dbReference type="PANTHER" id="PTHR43459:SF1">
    <property type="entry name" value="EG:BACN32G11.4 PROTEIN"/>
    <property type="match status" value="1"/>
</dbReference>
<dbReference type="CDD" id="cd06558">
    <property type="entry name" value="crotonase-like"/>
    <property type="match status" value="1"/>
</dbReference>
<dbReference type="InterPro" id="IPR029045">
    <property type="entry name" value="ClpP/crotonase-like_dom_sf"/>
</dbReference>
<keyword evidence="2" id="KW-1185">Reference proteome</keyword>
<gene>
    <name evidence="1" type="ORF">WQE_08442</name>
</gene>
<reference evidence="1 2" key="1">
    <citation type="journal article" date="2012" name="J. Bacteriol.">
        <title>Draft Genome Sequence of the Soil Bacterium Burkholderia terrae Strain BS001, Which Interacts with Fungal Surface Structures.</title>
        <authorList>
            <person name="Nazir R."/>
            <person name="Hansen M.A."/>
            <person name="Sorensen S."/>
            <person name="van Elsas J.D."/>
        </authorList>
    </citation>
    <scope>NUCLEOTIDE SEQUENCE [LARGE SCALE GENOMIC DNA]</scope>
    <source>
        <strain evidence="1 2">BS001</strain>
    </source>
</reference>
<evidence type="ECO:0000313" key="1">
    <source>
        <dbReference type="EMBL" id="EIN01520.1"/>
    </source>
</evidence>
<protein>
    <submittedName>
        <fullName evidence="1">Enoyl-CoA hydratase/isomerase</fullName>
    </submittedName>
</protein>
<dbReference type="InterPro" id="IPR001753">
    <property type="entry name" value="Enoyl-CoA_hydra/iso"/>
</dbReference>
<sequence>MASTQNRLTIKAETSAYWRIIIENPPINLYDPEMFAELNVLMDKIEADRELKVVVFESANPDYFVAHYDLERGEVIPEQPGAAEFSAWPKFVTRLAQSRVVSVAKLRGRARGHGSELALACDMRFASKEKAVLAQVEVGVAVVPGGGATEWLAALAGRSRALEIICGADDFDADTAEKYGWVNRSIPDAELDAFVDNFARRVASFEKRALELAKKLVNARAGVPSEADRWSSNQAFIGTTAWPETQALIGKMYEKGLQQDGDFERRLGHHVGHVAR</sequence>
<accession>A0ABN0FRV4</accession>
<dbReference type="RefSeq" id="WP_007579565.1">
    <property type="nucleotide sequence ID" value="NZ_AKAU01000056.1"/>
</dbReference>
<dbReference type="Proteomes" id="UP000004980">
    <property type="component" value="Unassembled WGS sequence"/>
</dbReference>
<name>A0ABN0FRV4_9BURK</name>
<evidence type="ECO:0000313" key="2">
    <source>
        <dbReference type="Proteomes" id="UP000004980"/>
    </source>
</evidence>
<dbReference type="Gene3D" id="3.90.226.10">
    <property type="entry name" value="2-enoyl-CoA Hydratase, Chain A, domain 1"/>
    <property type="match status" value="1"/>
</dbReference>
<comment type="caution">
    <text evidence="1">The sequence shown here is derived from an EMBL/GenBank/DDBJ whole genome shotgun (WGS) entry which is preliminary data.</text>
</comment>
<organism evidence="1 2">
    <name type="scientific">Paraburkholderia hospita</name>
    <dbReference type="NCBI Taxonomy" id="169430"/>
    <lineage>
        <taxon>Bacteria</taxon>
        <taxon>Pseudomonadati</taxon>
        <taxon>Pseudomonadota</taxon>
        <taxon>Betaproteobacteria</taxon>
        <taxon>Burkholderiales</taxon>
        <taxon>Burkholderiaceae</taxon>
        <taxon>Paraburkholderia</taxon>
    </lineage>
</organism>
<proteinExistence type="predicted"/>
<dbReference type="EMBL" id="AKAU01000056">
    <property type="protein sequence ID" value="EIN01520.1"/>
    <property type="molecule type" value="Genomic_DNA"/>
</dbReference>
<dbReference type="PANTHER" id="PTHR43459">
    <property type="entry name" value="ENOYL-COA HYDRATASE"/>
    <property type="match status" value="1"/>
</dbReference>
<dbReference type="Pfam" id="PF00378">
    <property type="entry name" value="ECH_1"/>
    <property type="match status" value="1"/>
</dbReference>
<dbReference type="SUPFAM" id="SSF52096">
    <property type="entry name" value="ClpP/crotonase"/>
    <property type="match status" value="1"/>
</dbReference>